<dbReference type="PANTHER" id="PTHR11820">
    <property type="entry name" value="ACYLPYRUVASE"/>
    <property type="match status" value="1"/>
</dbReference>
<accession>A0A507BG40</accession>
<dbReference type="STRING" id="1093900.A0A507BG40"/>
<dbReference type="Proteomes" id="UP000319257">
    <property type="component" value="Unassembled WGS sequence"/>
</dbReference>
<comment type="caution">
    <text evidence="4">The sequence shown here is derived from an EMBL/GenBank/DDBJ whole genome shotgun (WGS) entry which is preliminary data.</text>
</comment>
<dbReference type="GO" id="GO:0046872">
    <property type="term" value="F:metal ion binding"/>
    <property type="evidence" value="ECO:0007669"/>
    <property type="project" value="UniProtKB-KW"/>
</dbReference>
<evidence type="ECO:0000256" key="1">
    <source>
        <dbReference type="ARBA" id="ARBA00010211"/>
    </source>
</evidence>
<keyword evidence="2" id="KW-0479">Metal-binding</keyword>
<feature type="domain" description="Fumarylacetoacetase-like C-terminal" evidence="3">
    <location>
        <begin position="9"/>
        <end position="202"/>
    </location>
</feature>
<sequence>MASLKQASKVVCIGRNYADHVAELNNTRPKQPFFFLKPPSSIVLPGAGPCIRPKGVDMHYEVELALIMGKQVKDLKPDDEQGALDAIENYALAIDMTARNIQNEAKKKGLPWDIAKGFDTFLPMSNIIPKSAIPDPHNVELYLTVNGEVHQQDSTELLLFRIPRILSDISRVMTLEKGDIVLTGTPKGVGPVVPGDVMRAGLRVNGKELDEAKIEIPVEESKGAYEFSET</sequence>
<dbReference type="Gene3D" id="3.90.850.10">
    <property type="entry name" value="Fumarylacetoacetase-like, C-terminal domain"/>
    <property type="match status" value="1"/>
</dbReference>
<dbReference type="AlphaFoldDB" id="A0A507BG40"/>
<dbReference type="InParanoid" id="A0A507BG40"/>
<evidence type="ECO:0000313" key="4">
    <source>
        <dbReference type="EMBL" id="TPX18463.1"/>
    </source>
</evidence>
<dbReference type="PANTHER" id="PTHR11820:SF7">
    <property type="entry name" value="ACYLPYRUVASE FAHD1, MITOCHONDRIAL"/>
    <property type="match status" value="1"/>
</dbReference>
<dbReference type="FunCoup" id="A0A507BG40">
    <property type="interactions" value="469"/>
</dbReference>
<dbReference type="FunFam" id="3.90.850.10:FF:000003">
    <property type="entry name" value="Fumarylacetoacetate hydrolase domain-containing 1"/>
    <property type="match status" value="1"/>
</dbReference>
<organism evidence="4 5">
    <name type="scientific">Thyridium curvatum</name>
    <dbReference type="NCBI Taxonomy" id="1093900"/>
    <lineage>
        <taxon>Eukaryota</taxon>
        <taxon>Fungi</taxon>
        <taxon>Dikarya</taxon>
        <taxon>Ascomycota</taxon>
        <taxon>Pezizomycotina</taxon>
        <taxon>Sordariomycetes</taxon>
        <taxon>Sordariomycetidae</taxon>
        <taxon>Thyridiales</taxon>
        <taxon>Thyridiaceae</taxon>
        <taxon>Thyridium</taxon>
    </lineage>
</organism>
<dbReference type="SUPFAM" id="SSF56529">
    <property type="entry name" value="FAH"/>
    <property type="match status" value="1"/>
</dbReference>
<comment type="similarity">
    <text evidence="1">Belongs to the FAH family.</text>
</comment>
<protein>
    <recommendedName>
        <fullName evidence="3">Fumarylacetoacetase-like C-terminal domain-containing protein</fullName>
    </recommendedName>
</protein>
<dbReference type="GO" id="GO:0018773">
    <property type="term" value="F:acetylpyruvate hydrolase activity"/>
    <property type="evidence" value="ECO:0007669"/>
    <property type="project" value="TreeGrafter"/>
</dbReference>
<dbReference type="RefSeq" id="XP_031000174.1">
    <property type="nucleotide sequence ID" value="XM_031134400.1"/>
</dbReference>
<evidence type="ECO:0000259" key="3">
    <source>
        <dbReference type="Pfam" id="PF01557"/>
    </source>
</evidence>
<dbReference type="InterPro" id="IPR036663">
    <property type="entry name" value="Fumarylacetoacetase_C_sf"/>
</dbReference>
<dbReference type="GO" id="GO:0019752">
    <property type="term" value="P:carboxylic acid metabolic process"/>
    <property type="evidence" value="ECO:0007669"/>
    <property type="project" value="UniProtKB-ARBA"/>
</dbReference>
<dbReference type="GO" id="GO:0005739">
    <property type="term" value="C:mitochondrion"/>
    <property type="evidence" value="ECO:0007669"/>
    <property type="project" value="TreeGrafter"/>
</dbReference>
<reference evidence="4 5" key="1">
    <citation type="submission" date="2019-06" db="EMBL/GenBank/DDBJ databases">
        <title>Draft genome sequence of the filamentous fungus Phialemoniopsis curvata isolated from diesel fuel.</title>
        <authorList>
            <person name="Varaljay V.A."/>
            <person name="Lyon W.J."/>
            <person name="Crouch A.L."/>
            <person name="Drake C.E."/>
            <person name="Hollomon J.M."/>
            <person name="Nadeau L.J."/>
            <person name="Nunn H.S."/>
            <person name="Stevenson B.S."/>
            <person name="Bojanowski C.L."/>
            <person name="Crookes-Goodson W.J."/>
        </authorList>
    </citation>
    <scope>NUCLEOTIDE SEQUENCE [LARGE SCALE GENOMIC DNA]</scope>
    <source>
        <strain evidence="4 5">D216</strain>
    </source>
</reference>
<dbReference type="OrthoDB" id="74910at2759"/>
<evidence type="ECO:0000256" key="2">
    <source>
        <dbReference type="ARBA" id="ARBA00022723"/>
    </source>
</evidence>
<dbReference type="GeneID" id="41979095"/>
<evidence type="ECO:0000313" key="5">
    <source>
        <dbReference type="Proteomes" id="UP000319257"/>
    </source>
</evidence>
<dbReference type="InterPro" id="IPR011234">
    <property type="entry name" value="Fumarylacetoacetase-like_C"/>
</dbReference>
<proteinExistence type="inferred from homology"/>
<dbReference type="Pfam" id="PF01557">
    <property type="entry name" value="FAA_hydrolase"/>
    <property type="match status" value="1"/>
</dbReference>
<name>A0A507BG40_9PEZI</name>
<keyword evidence="5" id="KW-1185">Reference proteome</keyword>
<gene>
    <name evidence="4" type="ORF">E0L32_011648</name>
</gene>
<dbReference type="EMBL" id="SKBQ01000112">
    <property type="protein sequence ID" value="TPX18463.1"/>
    <property type="molecule type" value="Genomic_DNA"/>
</dbReference>